<dbReference type="EMBL" id="PQFF01000130">
    <property type="protein sequence ID" value="RHZ80016.1"/>
    <property type="molecule type" value="Genomic_DNA"/>
</dbReference>
<dbReference type="Proteomes" id="UP000266861">
    <property type="component" value="Unassembled WGS sequence"/>
</dbReference>
<reference evidence="1 2" key="1">
    <citation type="submission" date="2018-08" db="EMBL/GenBank/DDBJ databases">
        <title>Genome and evolution of the arbuscular mycorrhizal fungus Diversispora epigaea (formerly Glomus versiforme) and its bacterial endosymbionts.</title>
        <authorList>
            <person name="Sun X."/>
            <person name="Fei Z."/>
            <person name="Harrison M."/>
        </authorList>
    </citation>
    <scope>NUCLEOTIDE SEQUENCE [LARGE SCALE GENOMIC DNA]</scope>
    <source>
        <strain evidence="1 2">IT104</strain>
    </source>
</reference>
<name>A0A397J1X5_9GLOM</name>
<evidence type="ECO:0000313" key="1">
    <source>
        <dbReference type="EMBL" id="RHZ80016.1"/>
    </source>
</evidence>
<dbReference type="OrthoDB" id="2432841at2759"/>
<keyword evidence="2" id="KW-1185">Reference proteome</keyword>
<evidence type="ECO:0000313" key="2">
    <source>
        <dbReference type="Proteomes" id="UP000266861"/>
    </source>
</evidence>
<proteinExistence type="predicted"/>
<comment type="caution">
    <text evidence="1">The sequence shown here is derived from an EMBL/GenBank/DDBJ whole genome shotgun (WGS) entry which is preliminary data.</text>
</comment>
<dbReference type="AlphaFoldDB" id="A0A397J1X5"/>
<sequence>MEKVVLVLFIMLWTNEERKMAEEFSKNQETSDTKTAVPLNYKTHPQAIYVAFSIFKSSKTCK</sequence>
<protein>
    <submittedName>
        <fullName evidence="1">Uncharacterized protein</fullName>
    </submittedName>
</protein>
<gene>
    <name evidence="1" type="ORF">Glove_139g246</name>
</gene>
<organism evidence="1 2">
    <name type="scientific">Diversispora epigaea</name>
    <dbReference type="NCBI Taxonomy" id="1348612"/>
    <lineage>
        <taxon>Eukaryota</taxon>
        <taxon>Fungi</taxon>
        <taxon>Fungi incertae sedis</taxon>
        <taxon>Mucoromycota</taxon>
        <taxon>Glomeromycotina</taxon>
        <taxon>Glomeromycetes</taxon>
        <taxon>Diversisporales</taxon>
        <taxon>Diversisporaceae</taxon>
        <taxon>Diversispora</taxon>
    </lineage>
</organism>
<accession>A0A397J1X5</accession>